<feature type="region of interest" description="Disordered" evidence="1">
    <location>
        <begin position="1"/>
        <end position="39"/>
    </location>
</feature>
<evidence type="ECO:0000313" key="2">
    <source>
        <dbReference type="EMBL" id="KZV99468.1"/>
    </source>
</evidence>
<proteinExistence type="predicted"/>
<gene>
    <name evidence="2" type="ORF">EXIGLDRAFT_724946</name>
</gene>
<evidence type="ECO:0000313" key="3">
    <source>
        <dbReference type="Proteomes" id="UP000077266"/>
    </source>
</evidence>
<sequence>MLRPTPADALAASQSQSQSSQSLSSYATSSGTSYPLPKSLSHLSNALQLPVASFEPRIESGITGTGGEWPYHPSQVSTTSDTNMWRDAQQHQPPPQSQQQQWKSMPGSASRTWGWVGATA</sequence>
<dbReference type="EMBL" id="KV425909">
    <property type="protein sequence ID" value="KZV99468.1"/>
    <property type="molecule type" value="Genomic_DNA"/>
</dbReference>
<feature type="compositionally biased region" description="Polar residues" evidence="1">
    <location>
        <begin position="74"/>
        <end position="83"/>
    </location>
</feature>
<organism evidence="2 3">
    <name type="scientific">Exidia glandulosa HHB12029</name>
    <dbReference type="NCBI Taxonomy" id="1314781"/>
    <lineage>
        <taxon>Eukaryota</taxon>
        <taxon>Fungi</taxon>
        <taxon>Dikarya</taxon>
        <taxon>Basidiomycota</taxon>
        <taxon>Agaricomycotina</taxon>
        <taxon>Agaricomycetes</taxon>
        <taxon>Auriculariales</taxon>
        <taxon>Exidiaceae</taxon>
        <taxon>Exidia</taxon>
    </lineage>
</organism>
<reference evidence="2 3" key="1">
    <citation type="journal article" date="2016" name="Mol. Biol. Evol.">
        <title>Comparative Genomics of Early-Diverging Mushroom-Forming Fungi Provides Insights into the Origins of Lignocellulose Decay Capabilities.</title>
        <authorList>
            <person name="Nagy L.G."/>
            <person name="Riley R."/>
            <person name="Tritt A."/>
            <person name="Adam C."/>
            <person name="Daum C."/>
            <person name="Floudas D."/>
            <person name="Sun H."/>
            <person name="Yadav J.S."/>
            <person name="Pangilinan J."/>
            <person name="Larsson K.H."/>
            <person name="Matsuura K."/>
            <person name="Barry K."/>
            <person name="Labutti K."/>
            <person name="Kuo R."/>
            <person name="Ohm R.A."/>
            <person name="Bhattacharya S.S."/>
            <person name="Shirouzu T."/>
            <person name="Yoshinaga Y."/>
            <person name="Martin F.M."/>
            <person name="Grigoriev I.V."/>
            <person name="Hibbett D.S."/>
        </authorList>
    </citation>
    <scope>NUCLEOTIDE SEQUENCE [LARGE SCALE GENOMIC DNA]</scope>
    <source>
        <strain evidence="2 3">HHB12029</strain>
    </source>
</reference>
<keyword evidence="3" id="KW-1185">Reference proteome</keyword>
<dbReference type="Proteomes" id="UP000077266">
    <property type="component" value="Unassembled WGS sequence"/>
</dbReference>
<protein>
    <submittedName>
        <fullName evidence="2">Uncharacterized protein</fullName>
    </submittedName>
</protein>
<feature type="compositionally biased region" description="Low complexity" evidence="1">
    <location>
        <begin position="9"/>
        <end position="34"/>
    </location>
</feature>
<accession>A0A165MM44</accession>
<evidence type="ECO:0000256" key="1">
    <source>
        <dbReference type="SAM" id="MobiDB-lite"/>
    </source>
</evidence>
<dbReference type="AlphaFoldDB" id="A0A165MM44"/>
<feature type="region of interest" description="Disordered" evidence="1">
    <location>
        <begin position="58"/>
        <end position="120"/>
    </location>
</feature>
<name>A0A165MM44_EXIGL</name>
<dbReference type="InParanoid" id="A0A165MM44"/>